<dbReference type="Proteomes" id="UP000660729">
    <property type="component" value="Unassembled WGS sequence"/>
</dbReference>
<gene>
    <name evidence="2" type="ORF">HII31_06000</name>
</gene>
<evidence type="ECO:0000256" key="1">
    <source>
        <dbReference type="SAM" id="MobiDB-lite"/>
    </source>
</evidence>
<evidence type="ECO:0000313" key="3">
    <source>
        <dbReference type="Proteomes" id="UP000660729"/>
    </source>
</evidence>
<feature type="compositionally biased region" description="Low complexity" evidence="1">
    <location>
        <begin position="30"/>
        <end position="41"/>
    </location>
</feature>
<feature type="compositionally biased region" description="Low complexity" evidence="1">
    <location>
        <begin position="71"/>
        <end position="86"/>
    </location>
</feature>
<name>A0A8H6RKD4_9PEZI</name>
<evidence type="ECO:0000313" key="2">
    <source>
        <dbReference type="EMBL" id="KAF7192641.1"/>
    </source>
</evidence>
<dbReference type="EMBL" id="JABCIY010000115">
    <property type="protein sequence ID" value="KAF7192641.1"/>
    <property type="molecule type" value="Genomic_DNA"/>
</dbReference>
<feature type="compositionally biased region" description="Polar residues" evidence="1">
    <location>
        <begin position="216"/>
        <end position="232"/>
    </location>
</feature>
<feature type="region of interest" description="Disordered" evidence="1">
    <location>
        <begin position="170"/>
        <end position="261"/>
    </location>
</feature>
<feature type="compositionally biased region" description="Basic and acidic residues" evidence="1">
    <location>
        <begin position="170"/>
        <end position="198"/>
    </location>
</feature>
<keyword evidence="3" id="KW-1185">Reference proteome</keyword>
<dbReference type="OrthoDB" id="3650344at2759"/>
<dbReference type="AlphaFoldDB" id="A0A8H6RKD4"/>
<feature type="region of interest" description="Disordered" evidence="1">
    <location>
        <begin position="17"/>
        <end position="124"/>
    </location>
</feature>
<reference evidence="2" key="1">
    <citation type="submission" date="2020-04" db="EMBL/GenBank/DDBJ databases">
        <title>Draft genome resource of the tomato pathogen Pseudocercospora fuligena.</title>
        <authorList>
            <person name="Zaccaron A."/>
        </authorList>
    </citation>
    <scope>NUCLEOTIDE SEQUENCE</scope>
    <source>
        <strain evidence="2">PF001</strain>
    </source>
</reference>
<protein>
    <submittedName>
        <fullName evidence="2">Uncharacterized protein</fullName>
    </submittedName>
</protein>
<accession>A0A8H6RKD4</accession>
<proteinExistence type="predicted"/>
<feature type="compositionally biased region" description="Low complexity" evidence="1">
    <location>
        <begin position="93"/>
        <end position="119"/>
    </location>
</feature>
<comment type="caution">
    <text evidence="2">The sequence shown here is derived from an EMBL/GenBank/DDBJ whole genome shotgun (WGS) entry which is preliminary data.</text>
</comment>
<organism evidence="2 3">
    <name type="scientific">Pseudocercospora fuligena</name>
    <dbReference type="NCBI Taxonomy" id="685502"/>
    <lineage>
        <taxon>Eukaryota</taxon>
        <taxon>Fungi</taxon>
        <taxon>Dikarya</taxon>
        <taxon>Ascomycota</taxon>
        <taxon>Pezizomycotina</taxon>
        <taxon>Dothideomycetes</taxon>
        <taxon>Dothideomycetidae</taxon>
        <taxon>Mycosphaerellales</taxon>
        <taxon>Mycosphaerellaceae</taxon>
        <taxon>Pseudocercospora</taxon>
    </lineage>
</organism>
<sequence length="369" mass="39976">MLPANSPAFCQVARWRAAADPSGPDAKILASSMSSANNSTSKNEQDPDDPFGIKALEKAGIILKEARSTASRPDSTISTDSTRTSTKASTWPFMSGESRNMSSSSSFTSQSSSRSTGKTSKFKEIFDWNNDTPIDMSSMPGYPSLDECWVQDQKAYDIFKRQHAASVCREEHYRASETFKEPSVSDHESQSGDTRASEALDTTSTYSDSVYDESGSKNSTSVEVMDSVQQAPSPEAIDTPSVSDYGCEPEDVKSASRHDSLLPPFATKNPLGDIWASLEAPVEATTFLSKECRVLTPPSTKRVVSGMGYRASGPLEPFPAFDVTEMAETASLPPRKGNEVGAGKKSKKGWRGLVKNAIKKKCTPSYFLD</sequence>
<feature type="compositionally biased region" description="Basic and acidic residues" evidence="1">
    <location>
        <begin position="250"/>
        <end position="260"/>
    </location>
</feature>